<dbReference type="InterPro" id="IPR014907">
    <property type="entry name" value="BT4734-like_N"/>
</dbReference>
<reference evidence="2 3" key="1">
    <citation type="submission" date="2016-11" db="EMBL/GenBank/DDBJ databases">
        <authorList>
            <person name="Jaros S."/>
            <person name="Januszkiewicz K."/>
            <person name="Wedrychowicz H."/>
        </authorList>
    </citation>
    <scope>NUCLEOTIDE SEQUENCE [LARGE SCALE GENOMIC DNA]</scope>
    <source>
        <strain evidence="2 3">BPI-34</strain>
    </source>
</reference>
<evidence type="ECO:0000313" key="2">
    <source>
        <dbReference type="EMBL" id="SHL67009.1"/>
    </source>
</evidence>
<dbReference type="EMBL" id="FRCJ01000001">
    <property type="protein sequence ID" value="SHL67009.1"/>
    <property type="molecule type" value="Genomic_DNA"/>
</dbReference>
<feature type="domain" description="BT4734-like N-terminal" evidence="1">
    <location>
        <begin position="78"/>
        <end position="193"/>
    </location>
</feature>
<organism evidence="2 3">
    <name type="scientific">Xylanibacter ruminicola</name>
    <name type="common">Prevotella ruminicola</name>
    <dbReference type="NCBI Taxonomy" id="839"/>
    <lineage>
        <taxon>Bacteria</taxon>
        <taxon>Pseudomonadati</taxon>
        <taxon>Bacteroidota</taxon>
        <taxon>Bacteroidia</taxon>
        <taxon>Bacteroidales</taxon>
        <taxon>Prevotellaceae</taxon>
        <taxon>Xylanibacter</taxon>
    </lineage>
</organism>
<evidence type="ECO:0000313" key="3">
    <source>
        <dbReference type="Proteomes" id="UP000184280"/>
    </source>
</evidence>
<dbReference type="Pfam" id="PF08800">
    <property type="entry name" value="BT4734-like_N"/>
    <property type="match status" value="1"/>
</dbReference>
<protein>
    <submittedName>
        <fullName evidence="2">VirE N-terminal domain-containing protein</fullName>
    </submittedName>
</protein>
<dbReference type="Proteomes" id="UP000184280">
    <property type="component" value="Unassembled WGS sequence"/>
</dbReference>
<name>A0A1M7CJM4_XYLRU</name>
<proteinExistence type="predicted"/>
<gene>
    <name evidence="2" type="ORF">SAMN04488494_0424</name>
</gene>
<dbReference type="OrthoDB" id="2781056at2"/>
<dbReference type="RefSeq" id="WP_073042431.1">
    <property type="nucleotide sequence ID" value="NZ_FRCJ01000001.1"/>
</dbReference>
<accession>A0A1M7CJM4</accession>
<dbReference type="AlphaFoldDB" id="A0A1M7CJM4"/>
<sequence length="200" mass="22925">MKTQLVNHFSVFGYGYRNRDGKAVLAVKPECTATVSNIYQYITSESARHATRTLREMAEQGATRDELSDYKKLSFKIATFSGTFSYRKADDIIDRTPYLVIDVDDLASEAEARQLMQRFISDPYVETELCFVSPKGRGVKWIISLPEWWQPLPFKQQFEAARMHVVFHYGVAVDASGSDVCRACFLPYDPKCYINPKHLK</sequence>
<evidence type="ECO:0000259" key="1">
    <source>
        <dbReference type="Pfam" id="PF08800"/>
    </source>
</evidence>